<dbReference type="EMBL" id="UGGT01000001">
    <property type="protein sequence ID" value="STO20023.1"/>
    <property type="molecule type" value="Genomic_DNA"/>
</dbReference>
<dbReference type="SUPFAM" id="SSF46785">
    <property type="entry name" value="Winged helix' DNA-binding domain"/>
    <property type="match status" value="1"/>
</dbReference>
<dbReference type="Proteomes" id="UP000254554">
    <property type="component" value="Unassembled WGS sequence"/>
</dbReference>
<reference evidence="4 5" key="1">
    <citation type="submission" date="2018-06" db="EMBL/GenBank/DDBJ databases">
        <authorList>
            <consortium name="Pathogen Informatics"/>
            <person name="Doyle S."/>
        </authorList>
    </citation>
    <scope>NUCLEOTIDE SEQUENCE [LARGE SCALE GENOMIC DNA]</scope>
    <source>
        <strain evidence="4 5">NCTC11370</strain>
    </source>
</reference>
<dbReference type="Gene3D" id="1.10.3210.40">
    <property type="match status" value="1"/>
</dbReference>
<accession>A0A377G5I5</accession>
<dbReference type="InterPro" id="IPR011093">
    <property type="entry name" value="TraI_2_C"/>
</dbReference>
<keyword evidence="5" id="KW-1185">Reference proteome</keyword>
<dbReference type="STRING" id="1094715.GCA_000236165_00068"/>
<feature type="region of interest" description="Disordered" evidence="1">
    <location>
        <begin position="1"/>
        <end position="20"/>
    </location>
</feature>
<evidence type="ECO:0000313" key="4">
    <source>
        <dbReference type="EMBL" id="STO20023.1"/>
    </source>
</evidence>
<dbReference type="InterPro" id="IPR011119">
    <property type="entry name" value="Unchr_helicase_relaxase_TraI"/>
</dbReference>
<dbReference type="InterPro" id="IPR036390">
    <property type="entry name" value="WH_DNA-bd_sf"/>
</dbReference>
<name>A0A377G5I5_9GAMM</name>
<dbReference type="AlphaFoldDB" id="A0A377G5I5"/>
<gene>
    <name evidence="4" type="ORF">NCTC11370_00068</name>
</gene>
<dbReference type="InterPro" id="IPR022391">
    <property type="entry name" value="ICE_relaxase_PFGI-1"/>
</dbReference>
<evidence type="ECO:0000256" key="1">
    <source>
        <dbReference type="SAM" id="MobiDB-lite"/>
    </source>
</evidence>
<feature type="domain" description="Uncharacterised" evidence="2">
    <location>
        <begin position="32"/>
        <end position="247"/>
    </location>
</feature>
<sequence length="450" mass="50599">MEMALFHRQRPRKGTLSSQGKSLKELTRIVNADLILSDEKRQTLLKRMRMLSGLETARYDSLCGILIANLVQYCQNLPETANSYYSQQGGLVDHALNRTEAALSLFQEFMVQEQPESLSEEQKLWQYALFSAAILQGIGKLFVDYRVSLYDANGQFLKEWNPLLESLTSTGHYYFYEFDKEPEIEFRRRLNLLLARTLMPASGFAWIASNPEVLAVWLALLNEDEGSAGTLGAILIRAEAIAIQRYLLEFMAKGTAAIYGGGRYRAGTFSGGQPESLLEKEQAVGMEFIQWMIKALDEGRIMINKAPLFMVPGGMLMCAEMFQLFVREHPEYKNWQAAQNGFLALGLHHRAADGGVISRFETKNQMETGVVFAKYALALPESVKVMDMASGKVESMSATELIHKAQFSSQFTQQQNSRLIRSLQKLDAKGTWQTPENEENALRPGAKKGA</sequence>
<evidence type="ECO:0000259" key="3">
    <source>
        <dbReference type="Pfam" id="PF07515"/>
    </source>
</evidence>
<evidence type="ECO:0000313" key="5">
    <source>
        <dbReference type="Proteomes" id="UP000254554"/>
    </source>
</evidence>
<dbReference type="OrthoDB" id="5643657at2"/>
<protein>
    <submittedName>
        <fullName evidence="4">Integrating conjugative element relaxase, PFGI-1 class</fullName>
    </submittedName>
</protein>
<dbReference type="Pfam" id="PF07514">
    <property type="entry name" value="TraI_2"/>
    <property type="match status" value="1"/>
</dbReference>
<evidence type="ECO:0000259" key="2">
    <source>
        <dbReference type="Pfam" id="PF07514"/>
    </source>
</evidence>
<dbReference type="NCBIfam" id="TIGR03760">
    <property type="entry name" value="ICE_TraI_Pfluor"/>
    <property type="match status" value="1"/>
</dbReference>
<feature type="region of interest" description="Disordered" evidence="1">
    <location>
        <begin position="427"/>
        <end position="450"/>
    </location>
</feature>
<dbReference type="Pfam" id="PF07515">
    <property type="entry name" value="TraI_2_C"/>
    <property type="match status" value="1"/>
</dbReference>
<proteinExistence type="predicted"/>
<dbReference type="RefSeq" id="WP_010652225.1">
    <property type="nucleotide sequence ID" value="NZ_UGGT01000001.1"/>
</dbReference>
<dbReference type="GeneID" id="93291124"/>
<organism evidence="4 5">
    <name type="scientific">Fluoribacter dumoffii</name>
    <dbReference type="NCBI Taxonomy" id="463"/>
    <lineage>
        <taxon>Bacteria</taxon>
        <taxon>Pseudomonadati</taxon>
        <taxon>Pseudomonadota</taxon>
        <taxon>Gammaproteobacteria</taxon>
        <taxon>Legionellales</taxon>
        <taxon>Legionellaceae</taxon>
        <taxon>Fluoribacter</taxon>
    </lineage>
</organism>
<feature type="domain" description="Putative conjugal transfer nickase/helicase TraI C-terminal" evidence="3">
    <location>
        <begin position="284"/>
        <end position="383"/>
    </location>
</feature>